<evidence type="ECO:0000313" key="2">
    <source>
        <dbReference type="Proteomes" id="UP001066276"/>
    </source>
</evidence>
<dbReference type="Proteomes" id="UP001066276">
    <property type="component" value="Chromosome 7"/>
</dbReference>
<dbReference type="EMBL" id="JANPWB010000011">
    <property type="protein sequence ID" value="KAJ1124052.1"/>
    <property type="molecule type" value="Genomic_DNA"/>
</dbReference>
<keyword evidence="2" id="KW-1185">Reference proteome</keyword>
<gene>
    <name evidence="1" type="ORF">NDU88_002516</name>
</gene>
<organism evidence="1 2">
    <name type="scientific">Pleurodeles waltl</name>
    <name type="common">Iberian ribbed newt</name>
    <dbReference type="NCBI Taxonomy" id="8319"/>
    <lineage>
        <taxon>Eukaryota</taxon>
        <taxon>Metazoa</taxon>
        <taxon>Chordata</taxon>
        <taxon>Craniata</taxon>
        <taxon>Vertebrata</taxon>
        <taxon>Euteleostomi</taxon>
        <taxon>Amphibia</taxon>
        <taxon>Batrachia</taxon>
        <taxon>Caudata</taxon>
        <taxon>Salamandroidea</taxon>
        <taxon>Salamandridae</taxon>
        <taxon>Pleurodelinae</taxon>
        <taxon>Pleurodeles</taxon>
    </lineage>
</organism>
<name>A0AAV7P9W8_PLEWA</name>
<dbReference type="AlphaFoldDB" id="A0AAV7P9W8"/>
<evidence type="ECO:0000313" key="1">
    <source>
        <dbReference type="EMBL" id="KAJ1124052.1"/>
    </source>
</evidence>
<comment type="caution">
    <text evidence="1">The sequence shown here is derived from an EMBL/GenBank/DDBJ whole genome shotgun (WGS) entry which is preliminary data.</text>
</comment>
<reference evidence="1" key="1">
    <citation type="journal article" date="2022" name="bioRxiv">
        <title>Sequencing and chromosome-scale assembly of the giantPleurodeles waltlgenome.</title>
        <authorList>
            <person name="Brown T."/>
            <person name="Elewa A."/>
            <person name="Iarovenko S."/>
            <person name="Subramanian E."/>
            <person name="Araus A.J."/>
            <person name="Petzold A."/>
            <person name="Susuki M."/>
            <person name="Suzuki K.-i.T."/>
            <person name="Hayashi T."/>
            <person name="Toyoda A."/>
            <person name="Oliveira C."/>
            <person name="Osipova E."/>
            <person name="Leigh N.D."/>
            <person name="Simon A."/>
            <person name="Yun M.H."/>
        </authorList>
    </citation>
    <scope>NUCLEOTIDE SEQUENCE</scope>
    <source>
        <strain evidence="1">20211129_DDA</strain>
        <tissue evidence="1">Liver</tissue>
    </source>
</reference>
<proteinExistence type="predicted"/>
<sequence length="126" mass="13202">MGPAGCGSAWGLGKGTGPNLASERWCAARRRLRGFLPACRKSADRGGAYLKGEAAAWRRVRFDRRGGTDALGGIGNRSRRDSCLPPELGLDVVSGKDAALRRIPVGELNTAGPRVLGVTGTGGELW</sequence>
<accession>A0AAV7P9W8</accession>
<protein>
    <submittedName>
        <fullName evidence="1">Uncharacterized protein</fullName>
    </submittedName>
</protein>